<evidence type="ECO:0000259" key="4">
    <source>
        <dbReference type="Pfam" id="PF00725"/>
    </source>
</evidence>
<reference evidence="7" key="1">
    <citation type="journal article" date="2019" name="Int. J. Syst. Evol. Microbiol.">
        <title>The Global Catalogue of Microorganisms (GCM) 10K type strain sequencing project: providing services to taxonomists for standard genome sequencing and annotation.</title>
        <authorList>
            <consortium name="The Broad Institute Genomics Platform"/>
            <consortium name="The Broad Institute Genome Sequencing Center for Infectious Disease"/>
            <person name="Wu L."/>
            <person name="Ma J."/>
        </authorList>
    </citation>
    <scope>NUCLEOTIDE SEQUENCE [LARGE SCALE GENOMIC DNA]</scope>
    <source>
        <strain evidence="7">IBRC-M 10490</strain>
    </source>
</reference>
<evidence type="ECO:0000313" key="6">
    <source>
        <dbReference type="EMBL" id="MFC4376329.1"/>
    </source>
</evidence>
<feature type="domain" description="3-hydroxyacyl-CoA dehydrogenase NAD binding" evidence="5">
    <location>
        <begin position="4"/>
        <end position="35"/>
    </location>
</feature>
<dbReference type="Proteomes" id="UP001595844">
    <property type="component" value="Unassembled WGS sequence"/>
</dbReference>
<evidence type="ECO:0000256" key="2">
    <source>
        <dbReference type="ARBA" id="ARBA00009463"/>
    </source>
</evidence>
<keyword evidence="7" id="KW-1185">Reference proteome</keyword>
<name>A0ABV8VJS8_9NOCA</name>
<dbReference type="SUPFAM" id="SSF48179">
    <property type="entry name" value="6-phosphogluconate dehydrogenase C-terminal domain-like"/>
    <property type="match status" value="1"/>
</dbReference>
<proteinExistence type="inferred from homology"/>
<dbReference type="EMBL" id="JBHSDL010000025">
    <property type="protein sequence ID" value="MFC4376329.1"/>
    <property type="molecule type" value="Genomic_DNA"/>
</dbReference>
<dbReference type="InterPro" id="IPR036291">
    <property type="entry name" value="NAD(P)-bd_dom_sf"/>
</dbReference>
<dbReference type="RefSeq" id="WP_378564869.1">
    <property type="nucleotide sequence ID" value="NZ_JBHSDL010000025.1"/>
</dbReference>
<evidence type="ECO:0000259" key="5">
    <source>
        <dbReference type="Pfam" id="PF02737"/>
    </source>
</evidence>
<dbReference type="PANTHER" id="PTHR48075">
    <property type="entry name" value="3-HYDROXYACYL-COA DEHYDROGENASE FAMILY PROTEIN"/>
    <property type="match status" value="1"/>
</dbReference>
<dbReference type="InterPro" id="IPR008927">
    <property type="entry name" value="6-PGluconate_DH-like_C_sf"/>
</dbReference>
<sequence>MSRVAVVGAGVIGIGWAKLFAAGGWTVALADPRPDLDQIIDTELHGLAVKAYTDAGQAAEGAAYVQEAGPERIEFKHKLFAELAEATDDDVVLASSSSSLLPTQIAEAIPAAGRILIGHPFTPVELMPLIEVVPGARTTSTATDRAMQVYRDLGKTPIRLKREIPGFVGNRLQKVFNDQAMYLVQQGVIEAKDLDDLVTASLGLRWATVGPFEGMNLGGGPGGIAHLLDNVGSQMTFEIGAPDPAGIPAVIEQVEAAYGTGEQPYQRREQVRDDKTRKILKVLGEHS</sequence>
<gene>
    <name evidence="6" type="ORF">ACFO5K_19720</name>
</gene>
<evidence type="ECO:0000256" key="1">
    <source>
        <dbReference type="ARBA" id="ARBA00005086"/>
    </source>
</evidence>
<dbReference type="InterPro" id="IPR006176">
    <property type="entry name" value="3-OHacyl-CoA_DH_NAD-bd"/>
</dbReference>
<comment type="caution">
    <text evidence="6">The sequence shown here is derived from an EMBL/GenBank/DDBJ whole genome shotgun (WGS) entry which is preliminary data.</text>
</comment>
<dbReference type="SUPFAM" id="SSF51735">
    <property type="entry name" value="NAD(P)-binding Rossmann-fold domains"/>
    <property type="match status" value="1"/>
</dbReference>
<evidence type="ECO:0000256" key="3">
    <source>
        <dbReference type="ARBA" id="ARBA00023002"/>
    </source>
</evidence>
<dbReference type="Gene3D" id="1.10.1040.10">
    <property type="entry name" value="N-(1-d-carboxylethyl)-l-norvaline Dehydrogenase, domain 2"/>
    <property type="match status" value="1"/>
</dbReference>
<comment type="pathway">
    <text evidence="1">Lipid metabolism; butanoate metabolism.</text>
</comment>
<accession>A0ABV8VJS8</accession>
<keyword evidence="3" id="KW-0560">Oxidoreductase</keyword>
<feature type="domain" description="3-hydroxyacyl-CoA dehydrogenase C-terminal" evidence="4">
    <location>
        <begin position="166"/>
        <end position="229"/>
    </location>
</feature>
<comment type="similarity">
    <text evidence="2">Belongs to the 3-hydroxyacyl-CoA dehydrogenase family.</text>
</comment>
<dbReference type="InterPro" id="IPR022694">
    <property type="entry name" value="3-OHacyl-CoA_DH"/>
</dbReference>
<dbReference type="InterPro" id="IPR013328">
    <property type="entry name" value="6PGD_dom2"/>
</dbReference>
<feature type="domain" description="3-hydroxyacyl-CoA dehydrogenase NAD binding" evidence="5">
    <location>
        <begin position="49"/>
        <end position="161"/>
    </location>
</feature>
<organism evidence="6 7">
    <name type="scientific">Nocardia halotolerans</name>
    <dbReference type="NCBI Taxonomy" id="1755878"/>
    <lineage>
        <taxon>Bacteria</taxon>
        <taxon>Bacillati</taxon>
        <taxon>Actinomycetota</taxon>
        <taxon>Actinomycetes</taxon>
        <taxon>Mycobacteriales</taxon>
        <taxon>Nocardiaceae</taxon>
        <taxon>Nocardia</taxon>
    </lineage>
</organism>
<dbReference type="Gene3D" id="3.40.50.720">
    <property type="entry name" value="NAD(P)-binding Rossmann-like Domain"/>
    <property type="match status" value="1"/>
</dbReference>
<dbReference type="PANTHER" id="PTHR48075:SF5">
    <property type="entry name" value="3-HYDROXYBUTYRYL-COA DEHYDROGENASE"/>
    <property type="match status" value="1"/>
</dbReference>
<evidence type="ECO:0000313" key="7">
    <source>
        <dbReference type="Proteomes" id="UP001595844"/>
    </source>
</evidence>
<dbReference type="InterPro" id="IPR006108">
    <property type="entry name" value="3HC_DH_C"/>
</dbReference>
<dbReference type="Pfam" id="PF02737">
    <property type="entry name" value="3HCDH_N"/>
    <property type="match status" value="2"/>
</dbReference>
<dbReference type="PIRSF" id="PIRSF000105">
    <property type="entry name" value="HCDH"/>
    <property type="match status" value="1"/>
</dbReference>
<dbReference type="Pfam" id="PF00725">
    <property type="entry name" value="3HCDH"/>
    <property type="match status" value="1"/>
</dbReference>
<protein>
    <submittedName>
        <fullName evidence="6">3-hydroxyacyl-CoA dehydrogenase NAD-binding domain-containing protein</fullName>
    </submittedName>
</protein>